<proteinExistence type="predicted"/>
<dbReference type="OrthoDB" id="1720422at2759"/>
<accession>C5FP51</accession>
<dbReference type="GeneID" id="9224519"/>
<dbReference type="SUPFAM" id="SSF81383">
    <property type="entry name" value="F-box domain"/>
    <property type="match status" value="1"/>
</dbReference>
<dbReference type="Pfam" id="PF12937">
    <property type="entry name" value="F-box-like"/>
    <property type="match status" value="1"/>
</dbReference>
<name>C5FP51_ARTOC</name>
<dbReference type="RefSeq" id="XP_002846449.1">
    <property type="nucleotide sequence ID" value="XM_002846403.1"/>
</dbReference>
<sequence length="580" mass="65993">MLDKLSTEILVLIFSELTERRDLTSVCQVSKRLHSVASSVLFRSIALKAKDLALDRVAVEGIIATHRQTGALHYTKDIHVSSPFHGRLEKRCLHYNTSSACGDDEDGLNDDDLQESEHQDKKTWIENDDAAFGRDDFCRFKDRLMAVLIRCREGMLENFTWQLGTCVPEEILGKNGYLPLKQKNLKSLRLITDASCEWNGYNLAPFTKLTSLSWHGLRPDIDFISIWKCFSVCSLQLIYLDLDYYSQSRTAAHGFEIWDDGGYEMQKILRPLSEGEQLFFPELRGLSLSGISLSFAEERLESAFDFQYLRSLKLRFCPGLEELLAHLQSAVGAMYLEKLEIQTSNDHFNDELELAIPNFLDIIEGLQELFISTCHPDDTLPIWCSIFRHHLTLKNVIPQMHPSTRNNTLKVLHIRQSGRDIKASRNWGVEEEMDADDLGSISSSDESDDGDNISIPFHSNDHGTVAKQMCPNNKNAAKPVSTNEENMAERIYPNEASQDLDFLAQWAFGKKGYPSLQLLAFGDFSFNGRYSSENVLLCRQQEPGTSRGKKYRHVTKDDSFALHLFRQYSHVLQACPSDPV</sequence>
<organism evidence="3 4">
    <name type="scientific">Arthroderma otae (strain ATCC MYA-4605 / CBS 113480)</name>
    <name type="common">Microsporum canis</name>
    <dbReference type="NCBI Taxonomy" id="554155"/>
    <lineage>
        <taxon>Eukaryota</taxon>
        <taxon>Fungi</taxon>
        <taxon>Dikarya</taxon>
        <taxon>Ascomycota</taxon>
        <taxon>Pezizomycotina</taxon>
        <taxon>Eurotiomycetes</taxon>
        <taxon>Eurotiomycetidae</taxon>
        <taxon>Onygenales</taxon>
        <taxon>Arthrodermataceae</taxon>
        <taxon>Microsporum</taxon>
    </lineage>
</organism>
<evidence type="ECO:0000313" key="4">
    <source>
        <dbReference type="Proteomes" id="UP000002035"/>
    </source>
</evidence>
<feature type="region of interest" description="Disordered" evidence="1">
    <location>
        <begin position="434"/>
        <end position="456"/>
    </location>
</feature>
<dbReference type="HOGENOM" id="CLU_017138_1_1_1"/>
<feature type="domain" description="F-box" evidence="2">
    <location>
        <begin position="7"/>
        <end position="47"/>
    </location>
</feature>
<dbReference type="Proteomes" id="UP000002035">
    <property type="component" value="Unassembled WGS sequence"/>
</dbReference>
<dbReference type="InterPro" id="IPR001810">
    <property type="entry name" value="F-box_dom"/>
</dbReference>
<dbReference type="EMBL" id="DS995704">
    <property type="protein sequence ID" value="EEQ31367.1"/>
    <property type="molecule type" value="Genomic_DNA"/>
</dbReference>
<dbReference type="eggNOG" id="ENOG502SP3T">
    <property type="taxonomic scope" value="Eukaryota"/>
</dbReference>
<dbReference type="InterPro" id="IPR036047">
    <property type="entry name" value="F-box-like_dom_sf"/>
</dbReference>
<evidence type="ECO:0000259" key="2">
    <source>
        <dbReference type="Pfam" id="PF12937"/>
    </source>
</evidence>
<keyword evidence="4" id="KW-1185">Reference proteome</keyword>
<evidence type="ECO:0000313" key="3">
    <source>
        <dbReference type="EMBL" id="EEQ31367.1"/>
    </source>
</evidence>
<gene>
    <name evidence="3" type="ORF">MCYG_04186</name>
</gene>
<protein>
    <recommendedName>
        <fullName evidence="2">F-box domain-containing protein</fullName>
    </recommendedName>
</protein>
<dbReference type="OMA" id="AFRIWEY"/>
<dbReference type="AlphaFoldDB" id="C5FP51"/>
<dbReference type="VEuPathDB" id="FungiDB:MCYG_04186"/>
<reference evidence="4" key="1">
    <citation type="journal article" date="2012" name="MBio">
        <title>Comparative genome analysis of Trichophyton rubrum and related dermatophytes reveals candidate genes involved in infection.</title>
        <authorList>
            <person name="Martinez D.A."/>
            <person name="Oliver B.G."/>
            <person name="Graeser Y."/>
            <person name="Goldberg J.M."/>
            <person name="Li W."/>
            <person name="Martinez-Rossi N.M."/>
            <person name="Monod M."/>
            <person name="Shelest E."/>
            <person name="Barton R.C."/>
            <person name="Birch E."/>
            <person name="Brakhage A.A."/>
            <person name="Chen Z."/>
            <person name="Gurr S.J."/>
            <person name="Heiman D."/>
            <person name="Heitman J."/>
            <person name="Kosti I."/>
            <person name="Rossi A."/>
            <person name="Saif S."/>
            <person name="Samalova M."/>
            <person name="Saunders C.W."/>
            <person name="Shea T."/>
            <person name="Summerbell R.C."/>
            <person name="Xu J."/>
            <person name="Young S."/>
            <person name="Zeng Q."/>
            <person name="Birren B.W."/>
            <person name="Cuomo C.A."/>
            <person name="White T.C."/>
        </authorList>
    </citation>
    <scope>NUCLEOTIDE SEQUENCE [LARGE SCALE GENOMIC DNA]</scope>
    <source>
        <strain evidence="4">ATCC MYA-4605 / CBS 113480</strain>
    </source>
</reference>
<evidence type="ECO:0000256" key="1">
    <source>
        <dbReference type="SAM" id="MobiDB-lite"/>
    </source>
</evidence>
<dbReference type="SUPFAM" id="SSF52047">
    <property type="entry name" value="RNI-like"/>
    <property type="match status" value="1"/>
</dbReference>